<accession>A0A7J8JHI7</accession>
<evidence type="ECO:0000313" key="2">
    <source>
        <dbReference type="Proteomes" id="UP000593571"/>
    </source>
</evidence>
<reference evidence="1 2" key="1">
    <citation type="journal article" date="2020" name="Nature">
        <title>Six reference-quality genomes reveal evolution of bat adaptations.</title>
        <authorList>
            <person name="Jebb D."/>
            <person name="Huang Z."/>
            <person name="Pippel M."/>
            <person name="Hughes G.M."/>
            <person name="Lavrichenko K."/>
            <person name="Devanna P."/>
            <person name="Winkler S."/>
            <person name="Jermiin L.S."/>
            <person name="Skirmuntt E.C."/>
            <person name="Katzourakis A."/>
            <person name="Burkitt-Gray L."/>
            <person name="Ray D.A."/>
            <person name="Sullivan K.A.M."/>
            <person name="Roscito J.G."/>
            <person name="Kirilenko B.M."/>
            <person name="Davalos L.M."/>
            <person name="Corthals A.P."/>
            <person name="Power M.L."/>
            <person name="Jones G."/>
            <person name="Ransome R.D."/>
            <person name="Dechmann D.K.N."/>
            <person name="Locatelli A.G."/>
            <person name="Puechmaille S.J."/>
            <person name="Fedrigo O."/>
            <person name="Jarvis E.D."/>
            <person name="Hiller M."/>
            <person name="Vernes S.C."/>
            <person name="Myers E.W."/>
            <person name="Teeling E.C."/>
        </authorList>
    </citation>
    <scope>NUCLEOTIDE SEQUENCE [LARGE SCALE GENOMIC DNA]</scope>
    <source>
        <strain evidence="1">MRouAeg1</strain>
        <tissue evidence="1">Muscle</tissue>
    </source>
</reference>
<sequence>MIPVSRLSQSPGTGLRQRLRSILPNHPFFLPPCHLAVNPPAMPSPSLPALTYIVPYLCCKYNIKLSREPLLCLMLQYSDLQVPLSTLSGNSMGLGFHICDLPHAPRFLRTERARILITSFYTVKTQRRWVVHINYIRQ</sequence>
<dbReference type="Proteomes" id="UP000593571">
    <property type="component" value="Unassembled WGS sequence"/>
</dbReference>
<proteinExistence type="predicted"/>
<organism evidence="1 2">
    <name type="scientific">Rousettus aegyptiacus</name>
    <name type="common">Egyptian fruit bat</name>
    <name type="synonym">Pteropus aegyptiacus</name>
    <dbReference type="NCBI Taxonomy" id="9407"/>
    <lineage>
        <taxon>Eukaryota</taxon>
        <taxon>Metazoa</taxon>
        <taxon>Chordata</taxon>
        <taxon>Craniata</taxon>
        <taxon>Vertebrata</taxon>
        <taxon>Euteleostomi</taxon>
        <taxon>Mammalia</taxon>
        <taxon>Eutheria</taxon>
        <taxon>Laurasiatheria</taxon>
        <taxon>Chiroptera</taxon>
        <taxon>Yinpterochiroptera</taxon>
        <taxon>Pteropodoidea</taxon>
        <taxon>Pteropodidae</taxon>
        <taxon>Rousettinae</taxon>
        <taxon>Rousettus</taxon>
    </lineage>
</organism>
<evidence type="ECO:0000313" key="1">
    <source>
        <dbReference type="EMBL" id="KAF6495981.1"/>
    </source>
</evidence>
<protein>
    <submittedName>
        <fullName evidence="1">Uncharacterized protein</fullName>
    </submittedName>
</protein>
<name>A0A7J8JHI7_ROUAE</name>
<dbReference type="AlphaFoldDB" id="A0A7J8JHI7"/>
<dbReference type="EMBL" id="JACASE010000002">
    <property type="protein sequence ID" value="KAF6495981.1"/>
    <property type="molecule type" value="Genomic_DNA"/>
</dbReference>
<comment type="caution">
    <text evidence="1">The sequence shown here is derived from an EMBL/GenBank/DDBJ whole genome shotgun (WGS) entry which is preliminary data.</text>
</comment>
<keyword evidence="2" id="KW-1185">Reference proteome</keyword>
<gene>
    <name evidence="1" type="ORF">HJG63_010260</name>
</gene>